<dbReference type="Gene3D" id="3.10.50.40">
    <property type="match status" value="1"/>
</dbReference>
<gene>
    <name evidence="4" type="ORF">US42_C0009G0002</name>
</gene>
<dbReference type="EMBL" id="LBSX01000009">
    <property type="protein sequence ID" value="KKQ27412.1"/>
    <property type="molecule type" value="Genomic_DNA"/>
</dbReference>
<keyword evidence="2" id="KW-0812">Transmembrane</keyword>
<accession>A0A0G0GBR8</accession>
<dbReference type="PROSITE" id="PS01096">
    <property type="entry name" value="PPIC_PPIASE_1"/>
    <property type="match status" value="1"/>
</dbReference>
<evidence type="ECO:0000313" key="4">
    <source>
        <dbReference type="EMBL" id="KKQ27412.1"/>
    </source>
</evidence>
<dbReference type="PANTHER" id="PTHR47245:SF2">
    <property type="entry name" value="PEPTIDYL-PROLYL CIS-TRANS ISOMERASE HP_0175-RELATED"/>
    <property type="match status" value="1"/>
</dbReference>
<name>A0A0G0GBR8_9BACT</name>
<dbReference type="STRING" id="1619046.US42_C0009G0002"/>
<dbReference type="PATRIC" id="fig|1619046.3.peg.629"/>
<keyword evidence="1 4" id="KW-0413">Isomerase</keyword>
<feature type="transmembrane region" description="Helical" evidence="2">
    <location>
        <begin position="30"/>
        <end position="51"/>
    </location>
</feature>
<sequence length="360" mass="40020">MDTENQELNQIPAVEPTAEVKVKKSGIGKFFLFGFLGILVIVLLLGVLLAYTQIKKLSDNKWVLGVAKVFQVPVAKINSLPVTYVDYVKDLKTMENFYANPPVGMNSPIPTAEQMSDLVLSRLVANRLIGSLANEFKIKVEQADYDSFKQELLTNFGGTEEEIKTELQKTYGLTMDEYLLSVAKPLILEKKLQEAFVSSIDPAHMQYKKEEVNARHILFLVNDTKDDAGIKAKVQGVLDRVKNGEDFATLAAQFSEDGSRNNGGDLGWFGKGAMVPEFENAVFALEVGKFSPNLVKTSYGYHIVKLEGKRVVNDFITFMDNKFKQAKIEVLLAIHNPFKDLVTETQTQPQNLEAGGAVSQ</sequence>
<dbReference type="AlphaFoldDB" id="A0A0G0GBR8"/>
<keyword evidence="2" id="KW-0472">Membrane</keyword>
<dbReference type="InterPro" id="IPR000297">
    <property type="entry name" value="PPIase_PpiC"/>
</dbReference>
<organism evidence="4 5">
    <name type="scientific">Candidatus Magasanikbacteria bacterium GW2011_GWC2_37_14</name>
    <dbReference type="NCBI Taxonomy" id="1619046"/>
    <lineage>
        <taxon>Bacteria</taxon>
        <taxon>Candidatus Magasanikiibacteriota</taxon>
    </lineage>
</organism>
<dbReference type="SUPFAM" id="SSF109998">
    <property type="entry name" value="Triger factor/SurA peptide-binding domain-like"/>
    <property type="match status" value="1"/>
</dbReference>
<dbReference type="Pfam" id="PF13616">
    <property type="entry name" value="Rotamase_3"/>
    <property type="match status" value="1"/>
</dbReference>
<dbReference type="SUPFAM" id="SSF54534">
    <property type="entry name" value="FKBP-like"/>
    <property type="match status" value="1"/>
</dbReference>
<dbReference type="InterPro" id="IPR023058">
    <property type="entry name" value="PPIase_PpiC_CS"/>
</dbReference>
<reference evidence="4 5" key="1">
    <citation type="journal article" date="2015" name="Nature">
        <title>rRNA introns, odd ribosomes, and small enigmatic genomes across a large radiation of phyla.</title>
        <authorList>
            <person name="Brown C.T."/>
            <person name="Hug L.A."/>
            <person name="Thomas B.C."/>
            <person name="Sharon I."/>
            <person name="Castelle C.J."/>
            <person name="Singh A."/>
            <person name="Wilkins M.J."/>
            <person name="Williams K.H."/>
            <person name="Banfield J.F."/>
        </authorList>
    </citation>
    <scope>NUCLEOTIDE SEQUENCE [LARGE SCALE GENOMIC DNA]</scope>
</reference>
<evidence type="ECO:0000313" key="5">
    <source>
        <dbReference type="Proteomes" id="UP000034849"/>
    </source>
</evidence>
<dbReference type="Proteomes" id="UP000034849">
    <property type="component" value="Unassembled WGS sequence"/>
</dbReference>
<dbReference type="InterPro" id="IPR050245">
    <property type="entry name" value="PrsA_foldase"/>
</dbReference>
<keyword evidence="2" id="KW-1133">Transmembrane helix</keyword>
<evidence type="ECO:0000259" key="3">
    <source>
        <dbReference type="PROSITE" id="PS50198"/>
    </source>
</evidence>
<evidence type="ECO:0000256" key="2">
    <source>
        <dbReference type="SAM" id="Phobius"/>
    </source>
</evidence>
<feature type="domain" description="PpiC" evidence="3">
    <location>
        <begin position="209"/>
        <end position="308"/>
    </location>
</feature>
<dbReference type="PROSITE" id="PS50198">
    <property type="entry name" value="PPIC_PPIASE_2"/>
    <property type="match status" value="1"/>
</dbReference>
<dbReference type="Gene3D" id="1.10.4030.10">
    <property type="entry name" value="Porin chaperone SurA, peptide-binding domain"/>
    <property type="match status" value="1"/>
</dbReference>
<dbReference type="GO" id="GO:0003755">
    <property type="term" value="F:peptidyl-prolyl cis-trans isomerase activity"/>
    <property type="evidence" value="ECO:0007669"/>
    <property type="project" value="UniProtKB-KW"/>
</dbReference>
<dbReference type="InterPro" id="IPR027304">
    <property type="entry name" value="Trigger_fact/SurA_dom_sf"/>
</dbReference>
<evidence type="ECO:0000256" key="1">
    <source>
        <dbReference type="PROSITE-ProRule" id="PRU00278"/>
    </source>
</evidence>
<dbReference type="InterPro" id="IPR046357">
    <property type="entry name" value="PPIase_dom_sf"/>
</dbReference>
<comment type="caution">
    <text evidence="4">The sequence shown here is derived from an EMBL/GenBank/DDBJ whole genome shotgun (WGS) entry which is preliminary data.</text>
</comment>
<proteinExistence type="predicted"/>
<dbReference type="PANTHER" id="PTHR47245">
    <property type="entry name" value="PEPTIDYLPROLYL ISOMERASE"/>
    <property type="match status" value="1"/>
</dbReference>
<protein>
    <submittedName>
        <fullName evidence="4">PpiC-type peptidyl-prolyl cis-trans isomerase</fullName>
    </submittedName>
</protein>
<keyword evidence="1" id="KW-0697">Rotamase</keyword>